<evidence type="ECO:0000313" key="1">
    <source>
        <dbReference type="EMBL" id="KAB8223867.1"/>
    </source>
</evidence>
<dbReference type="EMBL" id="ML733403">
    <property type="protein sequence ID" value="KAB8223867.1"/>
    <property type="molecule type" value="Genomic_DNA"/>
</dbReference>
<dbReference type="AlphaFoldDB" id="A0A5N6F2K1"/>
<protein>
    <submittedName>
        <fullName evidence="1">Uncharacterized protein</fullName>
    </submittedName>
</protein>
<proteinExistence type="predicted"/>
<name>A0A5N6F2K1_9EURO</name>
<dbReference type="Proteomes" id="UP000326799">
    <property type="component" value="Unassembled WGS sequence"/>
</dbReference>
<evidence type="ECO:0000313" key="2">
    <source>
        <dbReference type="Proteomes" id="UP000326799"/>
    </source>
</evidence>
<accession>A0A5N6F2K1</accession>
<organism evidence="1 2">
    <name type="scientific">Aspergillus novoparasiticus</name>
    <dbReference type="NCBI Taxonomy" id="986946"/>
    <lineage>
        <taxon>Eukaryota</taxon>
        <taxon>Fungi</taxon>
        <taxon>Dikarya</taxon>
        <taxon>Ascomycota</taxon>
        <taxon>Pezizomycotina</taxon>
        <taxon>Eurotiomycetes</taxon>
        <taxon>Eurotiomycetidae</taxon>
        <taxon>Eurotiales</taxon>
        <taxon>Aspergillaceae</taxon>
        <taxon>Aspergillus</taxon>
        <taxon>Aspergillus subgen. Circumdati</taxon>
    </lineage>
</organism>
<sequence length="70" mass="7665">MRQHSSSFHYTYVMNALGSTLGCTSTALCSCDPGGSCMASSISVKRSFQRLRGPLHRLVWIGLRTGIFPK</sequence>
<dbReference type="PROSITE" id="PS51257">
    <property type="entry name" value="PROKAR_LIPOPROTEIN"/>
    <property type="match status" value="1"/>
</dbReference>
<gene>
    <name evidence="1" type="ORF">BDV33DRAFT_166616</name>
</gene>
<reference evidence="1 2" key="1">
    <citation type="submission" date="2019-04" db="EMBL/GenBank/DDBJ databases">
        <title>Fungal friends and foes A comparative genomics study of 23 Aspergillus species from section Flavi.</title>
        <authorList>
            <consortium name="DOE Joint Genome Institute"/>
            <person name="Kjaerbolling I."/>
            <person name="Vesth T.C."/>
            <person name="Frisvad J.C."/>
            <person name="Nybo J.L."/>
            <person name="Theobald S."/>
            <person name="Kildgaard S."/>
            <person name="Petersen T.I."/>
            <person name="Kuo A."/>
            <person name="Sato A."/>
            <person name="Lyhne E.K."/>
            <person name="Kogle M.E."/>
            <person name="Wiebenga A."/>
            <person name="Kun R.S."/>
            <person name="Lubbers R.J."/>
            <person name="Makela M.R."/>
            <person name="Barry K."/>
            <person name="Chovatia M."/>
            <person name="Clum A."/>
            <person name="Daum C."/>
            <person name="Haridas S."/>
            <person name="He G."/>
            <person name="LaButti K."/>
            <person name="Lipzen A."/>
            <person name="Mondo S."/>
            <person name="Pangilinan J."/>
            <person name="Riley R."/>
            <person name="Salamov A."/>
            <person name="Simmons B.A."/>
            <person name="Magnuson J.K."/>
            <person name="Henrissat B."/>
            <person name="Mortensen U.H."/>
            <person name="Larsen T.O."/>
            <person name="De vries R.P."/>
            <person name="Grigoriev I.V."/>
            <person name="Machida M."/>
            <person name="Baker S.E."/>
            <person name="Andersen M.R."/>
        </authorList>
    </citation>
    <scope>NUCLEOTIDE SEQUENCE [LARGE SCALE GENOMIC DNA]</scope>
    <source>
        <strain evidence="1 2">CBS 126849</strain>
    </source>
</reference>
<keyword evidence="2" id="KW-1185">Reference proteome</keyword>